<name>A0A6P8YL55_THRPL</name>
<keyword evidence="1" id="KW-0732">Signal</keyword>
<proteinExistence type="predicted"/>
<dbReference type="RefSeq" id="XP_034237511.1">
    <property type="nucleotide sequence ID" value="XM_034381620.1"/>
</dbReference>
<evidence type="ECO:0000313" key="2">
    <source>
        <dbReference type="Proteomes" id="UP000515158"/>
    </source>
</evidence>
<evidence type="ECO:0000313" key="3">
    <source>
        <dbReference type="RefSeq" id="XP_034237511.1"/>
    </source>
</evidence>
<dbReference type="InParanoid" id="A0A6P8YL55"/>
<protein>
    <submittedName>
        <fullName evidence="3">Uncharacterized protein LOC117642983</fullName>
    </submittedName>
</protein>
<keyword evidence="2" id="KW-1185">Reference proteome</keyword>
<dbReference type="OrthoDB" id="8188324at2759"/>
<dbReference type="AlphaFoldDB" id="A0A6P8YL55"/>
<evidence type="ECO:0000256" key="1">
    <source>
        <dbReference type="SAM" id="SignalP"/>
    </source>
</evidence>
<sequence length="99" mass="10564">MASVFLVCALAVFFFPQFVLSRPDATEEGSLKSVEAKVSVAVDDLRKAVGDMFKNLTDVIQSEIAKNPEASALFKNVTESLSSAAQQVKDAVSSVTPKP</sequence>
<dbReference type="KEGG" id="tpal:117642983"/>
<reference evidence="3" key="1">
    <citation type="submission" date="2025-08" db="UniProtKB">
        <authorList>
            <consortium name="RefSeq"/>
        </authorList>
    </citation>
    <scope>IDENTIFICATION</scope>
    <source>
        <tissue evidence="3">Total insect</tissue>
    </source>
</reference>
<gene>
    <name evidence="3" type="primary">LOC117642983</name>
</gene>
<dbReference type="Proteomes" id="UP000515158">
    <property type="component" value="Unplaced"/>
</dbReference>
<feature type="chain" id="PRO_5028051085" evidence="1">
    <location>
        <begin position="22"/>
        <end position="99"/>
    </location>
</feature>
<organism evidence="3">
    <name type="scientific">Thrips palmi</name>
    <name type="common">Melon thrips</name>
    <dbReference type="NCBI Taxonomy" id="161013"/>
    <lineage>
        <taxon>Eukaryota</taxon>
        <taxon>Metazoa</taxon>
        <taxon>Ecdysozoa</taxon>
        <taxon>Arthropoda</taxon>
        <taxon>Hexapoda</taxon>
        <taxon>Insecta</taxon>
        <taxon>Pterygota</taxon>
        <taxon>Neoptera</taxon>
        <taxon>Paraneoptera</taxon>
        <taxon>Thysanoptera</taxon>
        <taxon>Terebrantia</taxon>
        <taxon>Thripoidea</taxon>
        <taxon>Thripidae</taxon>
        <taxon>Thrips</taxon>
    </lineage>
</organism>
<dbReference type="GeneID" id="117642983"/>
<feature type="signal peptide" evidence="1">
    <location>
        <begin position="1"/>
        <end position="21"/>
    </location>
</feature>
<accession>A0A6P8YL55</accession>